<dbReference type="InterPro" id="IPR002104">
    <property type="entry name" value="Integrase_catalytic"/>
</dbReference>
<gene>
    <name evidence="3" type="ORF">HBE96_06225</name>
</gene>
<feature type="domain" description="Tyr recombinase" evidence="2">
    <location>
        <begin position="12"/>
        <end position="200"/>
    </location>
</feature>
<evidence type="ECO:0000259" key="2">
    <source>
        <dbReference type="PROSITE" id="PS51898"/>
    </source>
</evidence>
<keyword evidence="1" id="KW-0233">DNA recombination</keyword>
<reference evidence="3 4" key="1">
    <citation type="submission" date="2020-04" db="EMBL/GenBank/DDBJ databases">
        <authorList>
            <person name="Doyle D.A."/>
        </authorList>
    </citation>
    <scope>NUCLEOTIDE SEQUENCE [LARGE SCALE GENOMIC DNA]</scope>
    <source>
        <strain evidence="3 4">P21</strain>
    </source>
</reference>
<dbReference type="GO" id="GO:0003677">
    <property type="term" value="F:DNA binding"/>
    <property type="evidence" value="ECO:0007669"/>
    <property type="project" value="InterPro"/>
</dbReference>
<dbReference type="Proteomes" id="UP000537131">
    <property type="component" value="Unassembled WGS sequence"/>
</dbReference>
<sequence>MTANNTLKVKADEVEPIKSTKDIAKVKQYLLGKENKRDYTLFTVGINVGLRAGDLLRLKIKDVLIDDTIVDKVVICEEKTDKKREFDLNDSAKSAIRLYLDTLQGIDYESYLFKSRKGSGALTVESAHKIIKTTLRELNIKGNYGTHSLRKTFAYHIYVNNIKNNPTIINTLQKMLNHSSASVTLRYIGITKEVISDVYNSLNL</sequence>
<evidence type="ECO:0000313" key="3">
    <source>
        <dbReference type="EMBL" id="NMM62288.1"/>
    </source>
</evidence>
<reference evidence="3 4" key="2">
    <citation type="submission" date="2020-06" db="EMBL/GenBank/DDBJ databases">
        <title>Complete Genome Sequence of Clostridium muelleri sp. nov. P21T, an Acid-Alcohol Producing Acetogen Isolated from Old Hay.</title>
        <authorList>
            <person name="Duncan K.E."/>
            <person name="Tanner R.S."/>
        </authorList>
    </citation>
    <scope>NUCLEOTIDE SEQUENCE [LARGE SCALE GENOMIC DNA]</scope>
    <source>
        <strain evidence="3 4">P21</strain>
    </source>
</reference>
<dbReference type="PROSITE" id="PS51898">
    <property type="entry name" value="TYR_RECOMBINASE"/>
    <property type="match status" value="1"/>
</dbReference>
<proteinExistence type="predicted"/>
<dbReference type="EMBL" id="JABBNI010000011">
    <property type="protein sequence ID" value="NMM62288.1"/>
    <property type="molecule type" value="Genomic_DNA"/>
</dbReference>
<dbReference type="Pfam" id="PF00589">
    <property type="entry name" value="Phage_integrase"/>
    <property type="match status" value="1"/>
</dbReference>
<dbReference type="PANTHER" id="PTHR30349:SF82">
    <property type="entry name" value="INTEGRASE_RECOMBINASE YOEC-RELATED"/>
    <property type="match status" value="1"/>
</dbReference>
<dbReference type="InterPro" id="IPR011010">
    <property type="entry name" value="DNA_brk_join_enz"/>
</dbReference>
<evidence type="ECO:0000256" key="1">
    <source>
        <dbReference type="ARBA" id="ARBA00023172"/>
    </source>
</evidence>
<dbReference type="RefSeq" id="WP_169296890.1">
    <property type="nucleotide sequence ID" value="NZ_JABBNI010000011.1"/>
</dbReference>
<keyword evidence="4" id="KW-1185">Reference proteome</keyword>
<dbReference type="AlphaFoldDB" id="A0A7Y0EF82"/>
<dbReference type="InterPro" id="IPR013762">
    <property type="entry name" value="Integrase-like_cat_sf"/>
</dbReference>
<organism evidence="3 4">
    <name type="scientific">Clostridium muellerianum</name>
    <dbReference type="NCBI Taxonomy" id="2716538"/>
    <lineage>
        <taxon>Bacteria</taxon>
        <taxon>Bacillati</taxon>
        <taxon>Bacillota</taxon>
        <taxon>Clostridia</taxon>
        <taxon>Eubacteriales</taxon>
        <taxon>Clostridiaceae</taxon>
        <taxon>Clostridium</taxon>
    </lineage>
</organism>
<dbReference type="Gene3D" id="1.10.443.10">
    <property type="entry name" value="Intergrase catalytic core"/>
    <property type="match status" value="1"/>
</dbReference>
<accession>A0A7Y0EF82</accession>
<dbReference type="GO" id="GO:0006310">
    <property type="term" value="P:DNA recombination"/>
    <property type="evidence" value="ECO:0007669"/>
    <property type="project" value="UniProtKB-KW"/>
</dbReference>
<dbReference type="InterPro" id="IPR050090">
    <property type="entry name" value="Tyrosine_recombinase_XerCD"/>
</dbReference>
<dbReference type="GO" id="GO:0015074">
    <property type="term" value="P:DNA integration"/>
    <property type="evidence" value="ECO:0007669"/>
    <property type="project" value="InterPro"/>
</dbReference>
<protein>
    <submittedName>
        <fullName evidence="3">Tyrosine-type recombinase/integrase</fullName>
    </submittedName>
</protein>
<dbReference type="PANTHER" id="PTHR30349">
    <property type="entry name" value="PHAGE INTEGRASE-RELATED"/>
    <property type="match status" value="1"/>
</dbReference>
<evidence type="ECO:0000313" key="4">
    <source>
        <dbReference type="Proteomes" id="UP000537131"/>
    </source>
</evidence>
<comment type="caution">
    <text evidence="3">The sequence shown here is derived from an EMBL/GenBank/DDBJ whole genome shotgun (WGS) entry which is preliminary data.</text>
</comment>
<dbReference type="SUPFAM" id="SSF56349">
    <property type="entry name" value="DNA breaking-rejoining enzymes"/>
    <property type="match status" value="1"/>
</dbReference>
<name>A0A7Y0EF82_9CLOT</name>